<reference evidence="3" key="1">
    <citation type="journal article" date="2018" name="MSphere">
        <title>Fusobacterium Genomics Using MinION and Illumina Sequencing Enables Genome Completion and Correction.</title>
        <authorList>
            <person name="Todd S.M."/>
            <person name="Settlage R.E."/>
            <person name="Lahmers K.K."/>
            <person name="Slade D.J."/>
        </authorList>
    </citation>
    <scope>NUCLEOTIDE SEQUENCE [LARGE SCALE GENOMIC DNA]</scope>
    <source>
        <strain evidence="3">ATCC 9817</strain>
    </source>
</reference>
<dbReference type="InterPro" id="IPR002178">
    <property type="entry name" value="PTS_EIIA_type-2_dom"/>
</dbReference>
<gene>
    <name evidence="2" type="ORF">C4N19_01270</name>
</gene>
<dbReference type="Pfam" id="PF00359">
    <property type="entry name" value="PTS_EIIA_2"/>
    <property type="match status" value="1"/>
</dbReference>
<evidence type="ECO:0000259" key="1">
    <source>
        <dbReference type="PROSITE" id="PS51094"/>
    </source>
</evidence>
<dbReference type="PANTHER" id="PTHR47738">
    <property type="entry name" value="PTS SYSTEM FRUCTOSE-LIKE EIIA COMPONENT-RELATED"/>
    <property type="match status" value="1"/>
</dbReference>
<organism evidence="2 3">
    <name type="scientific">Fusobacterium mortiferum ATCC 9817</name>
    <dbReference type="NCBI Taxonomy" id="469616"/>
    <lineage>
        <taxon>Bacteria</taxon>
        <taxon>Fusobacteriati</taxon>
        <taxon>Fusobacteriota</taxon>
        <taxon>Fusobacteriia</taxon>
        <taxon>Fusobacteriales</taxon>
        <taxon>Fusobacteriaceae</taxon>
        <taxon>Fusobacterium</taxon>
    </lineage>
</organism>
<dbReference type="SUPFAM" id="SSF55804">
    <property type="entry name" value="Phoshotransferase/anion transport protein"/>
    <property type="match status" value="1"/>
</dbReference>
<dbReference type="PANTHER" id="PTHR47738:SF3">
    <property type="entry name" value="PHOSPHOTRANSFERASE SYSTEM MANNITOL_FRUCTOSE-SPECIFIC IIA DOMAIN CONTAINING PROTEIN"/>
    <property type="match status" value="1"/>
</dbReference>
<feature type="domain" description="PTS EIIA type-2" evidence="1">
    <location>
        <begin position="1"/>
        <end position="145"/>
    </location>
</feature>
<dbReference type="GeneID" id="62762126"/>
<keyword evidence="2" id="KW-0813">Transport</keyword>
<dbReference type="Gene3D" id="3.40.930.10">
    <property type="entry name" value="Mannitol-specific EII, Chain A"/>
    <property type="match status" value="1"/>
</dbReference>
<protein>
    <submittedName>
        <fullName evidence="2">PTS sugar transporter subunit IIA</fullName>
    </submittedName>
</protein>
<sequence length="145" mass="17112">MFEEKYIFRIDERITRDEILEKVGKVFYEDNIVKEEFISAIKKREEEFPTGLILEGGTRTAISHSDDEYVLKDKIAIVISKEPIIFKSIEDLNKEIGCNVFFVMALTKENKNDILVVLMNLFEEHEEILEKFKKMSNQEILEFLL</sequence>
<dbReference type="RefSeq" id="WP_005882932.1">
    <property type="nucleotide sequence ID" value="NZ_CP028102.1"/>
</dbReference>
<dbReference type="InterPro" id="IPR051541">
    <property type="entry name" value="PTS_SugarTrans_NitroReg"/>
</dbReference>
<evidence type="ECO:0000313" key="3">
    <source>
        <dbReference type="Proteomes" id="UP000240258"/>
    </source>
</evidence>
<keyword evidence="3" id="KW-1185">Reference proteome</keyword>
<dbReference type="EMBL" id="CP028102">
    <property type="protein sequence ID" value="AVQ17832.1"/>
    <property type="molecule type" value="Genomic_DNA"/>
</dbReference>
<evidence type="ECO:0000313" key="2">
    <source>
        <dbReference type="EMBL" id="AVQ17832.1"/>
    </source>
</evidence>
<accession>A0ABM6TUP1</accession>
<dbReference type="Proteomes" id="UP000240258">
    <property type="component" value="Chromosome"/>
</dbReference>
<dbReference type="PROSITE" id="PS51094">
    <property type="entry name" value="PTS_EIIA_TYPE_2"/>
    <property type="match status" value="1"/>
</dbReference>
<proteinExistence type="predicted"/>
<name>A0ABM6TUP1_FUSMR</name>
<keyword evidence="2" id="KW-0762">Sugar transport</keyword>
<dbReference type="InterPro" id="IPR016152">
    <property type="entry name" value="PTrfase/Anion_transptr"/>
</dbReference>